<evidence type="ECO:0000256" key="1">
    <source>
        <dbReference type="SAM" id="MobiDB-lite"/>
    </source>
</evidence>
<feature type="region of interest" description="Disordered" evidence="1">
    <location>
        <begin position="1"/>
        <end position="32"/>
    </location>
</feature>
<proteinExistence type="predicted"/>
<dbReference type="AlphaFoldDB" id="A0A0B6ZUC0"/>
<dbReference type="EMBL" id="HACG01024556">
    <property type="protein sequence ID" value="CEK71421.1"/>
    <property type="molecule type" value="Transcribed_RNA"/>
</dbReference>
<sequence length="246" mass="27346">AGEKDSEKSDKQNDFYNRISSNEDFNVSPSESVSSIDVRVHNEDNQMYKLCYISSEMERKFNETKAHLNDTKMNVSAFTESGQFNQNEEYTRSLSPESVISQDEFVKPPVNFANIDRDAVLFHAMQLARAQAQASSNASLDSIQSAPLRSSSKDVFSQGRTLSRSIEVLVNFGENGAYRGLSDSLNGGRVVLGSSSLGVNMGRESTVVSNHTTNMDSERDNKSYNLKNFQKVVKADVHDLTTSEKN</sequence>
<feature type="non-terminal residue" evidence="2">
    <location>
        <position position="246"/>
    </location>
</feature>
<organism evidence="2">
    <name type="scientific">Arion vulgaris</name>
    <dbReference type="NCBI Taxonomy" id="1028688"/>
    <lineage>
        <taxon>Eukaryota</taxon>
        <taxon>Metazoa</taxon>
        <taxon>Spiralia</taxon>
        <taxon>Lophotrochozoa</taxon>
        <taxon>Mollusca</taxon>
        <taxon>Gastropoda</taxon>
        <taxon>Heterobranchia</taxon>
        <taxon>Euthyneura</taxon>
        <taxon>Panpulmonata</taxon>
        <taxon>Eupulmonata</taxon>
        <taxon>Stylommatophora</taxon>
        <taxon>Helicina</taxon>
        <taxon>Arionoidea</taxon>
        <taxon>Arionidae</taxon>
        <taxon>Arion</taxon>
    </lineage>
</organism>
<name>A0A0B6ZUC0_9EUPU</name>
<evidence type="ECO:0000313" key="2">
    <source>
        <dbReference type="EMBL" id="CEK71421.1"/>
    </source>
</evidence>
<accession>A0A0B6ZUC0</accession>
<feature type="non-terminal residue" evidence="2">
    <location>
        <position position="1"/>
    </location>
</feature>
<feature type="compositionally biased region" description="Basic and acidic residues" evidence="1">
    <location>
        <begin position="1"/>
        <end position="13"/>
    </location>
</feature>
<gene>
    <name evidence="2" type="primary">ORF78298</name>
</gene>
<reference evidence="2" key="1">
    <citation type="submission" date="2014-12" db="EMBL/GenBank/DDBJ databases">
        <title>Insight into the proteome of Arion vulgaris.</title>
        <authorList>
            <person name="Aradska J."/>
            <person name="Bulat T."/>
            <person name="Smidak R."/>
            <person name="Sarate P."/>
            <person name="Gangsoo J."/>
            <person name="Sialana F."/>
            <person name="Bilban M."/>
            <person name="Lubec G."/>
        </authorList>
    </citation>
    <scope>NUCLEOTIDE SEQUENCE</scope>
    <source>
        <tissue evidence="2">Skin</tissue>
    </source>
</reference>
<feature type="compositionally biased region" description="Polar residues" evidence="1">
    <location>
        <begin position="14"/>
        <end position="32"/>
    </location>
</feature>
<protein>
    <submittedName>
        <fullName evidence="2">Uncharacterized protein</fullName>
    </submittedName>
</protein>